<feature type="signal peptide" evidence="1">
    <location>
        <begin position="1"/>
        <end position="27"/>
    </location>
</feature>
<evidence type="ECO:0000256" key="1">
    <source>
        <dbReference type="SAM" id="SignalP"/>
    </source>
</evidence>
<evidence type="ECO:0000313" key="2">
    <source>
        <dbReference type="EMBL" id="RKN45024.1"/>
    </source>
</evidence>
<evidence type="ECO:0000313" key="3">
    <source>
        <dbReference type="Proteomes" id="UP000272474"/>
    </source>
</evidence>
<name>A0A3A9ZB37_9ACTN</name>
<organism evidence="2 3">
    <name type="scientific">Streptomyces hoynatensis</name>
    <dbReference type="NCBI Taxonomy" id="1141874"/>
    <lineage>
        <taxon>Bacteria</taxon>
        <taxon>Bacillati</taxon>
        <taxon>Actinomycetota</taxon>
        <taxon>Actinomycetes</taxon>
        <taxon>Kitasatosporales</taxon>
        <taxon>Streptomycetaceae</taxon>
        <taxon>Streptomyces</taxon>
    </lineage>
</organism>
<keyword evidence="1" id="KW-0732">Signal</keyword>
<reference evidence="2 3" key="1">
    <citation type="journal article" date="2014" name="Int. J. Syst. Evol. Microbiol.">
        <title>Streptomyces hoynatensis sp. nov., isolated from deep marine sediment.</title>
        <authorList>
            <person name="Veyisoglu A."/>
            <person name="Sahin N."/>
        </authorList>
    </citation>
    <scope>NUCLEOTIDE SEQUENCE [LARGE SCALE GENOMIC DNA]</scope>
    <source>
        <strain evidence="2 3">KCTC 29097</strain>
    </source>
</reference>
<sequence length="97" mass="10048">MRIPTTLAAIGLMAASALLLPAQPAQSAPPPRPTVGCANLADGGEGWADLYNSCSYWIQATVATDRGVITDCVAVPPKGFAKILFDGGVPIDAYECR</sequence>
<evidence type="ECO:0008006" key="4">
    <source>
        <dbReference type="Google" id="ProtNLM"/>
    </source>
</evidence>
<keyword evidence="3" id="KW-1185">Reference proteome</keyword>
<accession>A0A3A9ZB37</accession>
<comment type="caution">
    <text evidence="2">The sequence shown here is derived from an EMBL/GenBank/DDBJ whole genome shotgun (WGS) entry which is preliminary data.</text>
</comment>
<proteinExistence type="predicted"/>
<dbReference type="RefSeq" id="WP_120677007.1">
    <property type="nucleotide sequence ID" value="NZ_RBAL01000003.1"/>
</dbReference>
<feature type="chain" id="PRO_5017221046" description="Alpha-amylase" evidence="1">
    <location>
        <begin position="28"/>
        <end position="97"/>
    </location>
</feature>
<gene>
    <name evidence="2" type="ORF">D7294_07985</name>
</gene>
<dbReference type="OrthoDB" id="4242195at2"/>
<dbReference type="Proteomes" id="UP000272474">
    <property type="component" value="Unassembled WGS sequence"/>
</dbReference>
<protein>
    <recommendedName>
        <fullName evidence="4">Alpha-amylase</fullName>
    </recommendedName>
</protein>
<dbReference type="AlphaFoldDB" id="A0A3A9ZB37"/>
<dbReference type="EMBL" id="RBAL01000003">
    <property type="protein sequence ID" value="RKN45024.1"/>
    <property type="molecule type" value="Genomic_DNA"/>
</dbReference>